<evidence type="ECO:0000313" key="2">
    <source>
        <dbReference type="EMBL" id="OSJ17411.1"/>
    </source>
</evidence>
<sequence length="95" mass="10376">MRRAELAGRGGVRPLPSLRSDATPSPDGASVSDTALSRCTDDYLDIVLDRRTAKATLAGGWKYIGFEPCALPDLDLTQIERCAWLLARLCATRRL</sequence>
<feature type="region of interest" description="Disordered" evidence="1">
    <location>
        <begin position="1"/>
        <end position="33"/>
    </location>
</feature>
<reference evidence="2 3" key="1">
    <citation type="submission" date="2017-03" db="EMBL/GenBank/DDBJ databases">
        <title>Whole genome sequences of fourteen strains of Bradyrhizobium canariense and one strain of Bradyrhizobium japonicum isolated from Lupinus (Papilionoideae: Genisteae) species in Algeria.</title>
        <authorList>
            <person name="Crovadore J."/>
            <person name="Chekireb D."/>
            <person name="Brachmann A."/>
            <person name="Chablais R."/>
            <person name="Cochard B."/>
            <person name="Lefort F."/>
        </authorList>
    </citation>
    <scope>NUCLEOTIDE SEQUENCE [LARGE SCALE GENOMIC DNA]</scope>
    <source>
        <strain evidence="2 3">UBMA195</strain>
    </source>
</reference>
<organism evidence="2 3">
    <name type="scientific">Bradyrhizobium canariense</name>
    <dbReference type="NCBI Taxonomy" id="255045"/>
    <lineage>
        <taxon>Bacteria</taxon>
        <taxon>Pseudomonadati</taxon>
        <taxon>Pseudomonadota</taxon>
        <taxon>Alphaproteobacteria</taxon>
        <taxon>Hyphomicrobiales</taxon>
        <taxon>Nitrobacteraceae</taxon>
        <taxon>Bradyrhizobium</taxon>
    </lineage>
</organism>
<dbReference type="AlphaFoldDB" id="A0A1X3HDI1"/>
<evidence type="ECO:0000313" key="3">
    <source>
        <dbReference type="Proteomes" id="UP000193553"/>
    </source>
</evidence>
<name>A0A1X3HDI1_9BRAD</name>
<dbReference type="Proteomes" id="UP000193553">
    <property type="component" value="Unassembled WGS sequence"/>
</dbReference>
<dbReference type="EMBL" id="NAFI01000142">
    <property type="protein sequence ID" value="OSJ17411.1"/>
    <property type="molecule type" value="Genomic_DNA"/>
</dbReference>
<proteinExistence type="predicted"/>
<evidence type="ECO:0000256" key="1">
    <source>
        <dbReference type="SAM" id="MobiDB-lite"/>
    </source>
</evidence>
<protein>
    <submittedName>
        <fullName evidence="2">Uncharacterized protein</fullName>
    </submittedName>
</protein>
<comment type="caution">
    <text evidence="2">The sequence shown here is derived from an EMBL/GenBank/DDBJ whole genome shotgun (WGS) entry which is preliminary data.</text>
</comment>
<accession>A0A1X3HDI1</accession>
<gene>
    <name evidence="2" type="ORF">BSZ18_04180</name>
</gene>